<protein>
    <submittedName>
        <fullName evidence="1">Uncharacterized protein</fullName>
    </submittedName>
</protein>
<sequence length="54" mass="6411">FNFQTTLTTYTAQKWTFLVNREVFSRSDVGSKANRDDTTITDRQNKWKIYQSTT</sequence>
<dbReference type="AlphaFoldDB" id="A0A1G5ZRP5"/>
<feature type="non-terminal residue" evidence="1">
    <location>
        <position position="1"/>
    </location>
</feature>
<dbReference type="EMBL" id="FMXE01000068">
    <property type="protein sequence ID" value="SDA97484.1"/>
    <property type="molecule type" value="Genomic_DNA"/>
</dbReference>
<accession>A0A1G5ZRP5</accession>
<proteinExistence type="predicted"/>
<reference evidence="2" key="1">
    <citation type="submission" date="2016-10" db="EMBL/GenBank/DDBJ databases">
        <authorList>
            <person name="Varghese N."/>
            <person name="Submissions S."/>
        </authorList>
    </citation>
    <scope>NUCLEOTIDE SEQUENCE [LARGE SCALE GENOMIC DNA]</scope>
    <source>
        <strain evidence="2">DSM 22703</strain>
    </source>
</reference>
<name>A0A1G5ZRP5_9BACT</name>
<evidence type="ECO:0000313" key="2">
    <source>
        <dbReference type="Proteomes" id="UP000198756"/>
    </source>
</evidence>
<organism evidence="1 2">
    <name type="scientific">Algoriphagus alkaliphilus</name>
    <dbReference type="NCBI Taxonomy" id="279824"/>
    <lineage>
        <taxon>Bacteria</taxon>
        <taxon>Pseudomonadati</taxon>
        <taxon>Bacteroidota</taxon>
        <taxon>Cytophagia</taxon>
        <taxon>Cytophagales</taxon>
        <taxon>Cyclobacteriaceae</taxon>
        <taxon>Algoriphagus</taxon>
    </lineage>
</organism>
<evidence type="ECO:0000313" key="1">
    <source>
        <dbReference type="EMBL" id="SDA97484.1"/>
    </source>
</evidence>
<dbReference type="STRING" id="279824.SAMN03080617_04378"/>
<dbReference type="Proteomes" id="UP000198756">
    <property type="component" value="Unassembled WGS sequence"/>
</dbReference>
<gene>
    <name evidence="1" type="ORF">SAMN03080617_04378</name>
</gene>
<keyword evidence="2" id="KW-1185">Reference proteome</keyword>